<dbReference type="NCBIfam" id="TIGR00539">
    <property type="entry name" value="hemN_rel"/>
    <property type="match status" value="1"/>
</dbReference>
<dbReference type="CDD" id="cd01335">
    <property type="entry name" value="Radical_SAM"/>
    <property type="match status" value="1"/>
</dbReference>
<evidence type="ECO:0000313" key="5">
    <source>
        <dbReference type="Proteomes" id="UP000619238"/>
    </source>
</evidence>
<accession>A0ABR7Q460</accession>
<name>A0ABR7Q460_9FLAO</name>
<keyword evidence="5" id="KW-1185">Reference proteome</keyword>
<comment type="function">
    <text evidence="2">Probably acts as a heme chaperone, transferring heme to an unknown acceptor. Binds one molecule of heme per monomer, possibly covalently. Binds 1 [4Fe-4S] cluster. The cluster is coordinated with 3 cysteines and an exchangeable S-adenosyl-L-methionine.</text>
</comment>
<dbReference type="InterPro" id="IPR010723">
    <property type="entry name" value="HemN_C"/>
</dbReference>
<dbReference type="RefSeq" id="WP_187560230.1">
    <property type="nucleotide sequence ID" value="NZ_JACGWS010000001.1"/>
</dbReference>
<dbReference type="EMBL" id="JACGWS010000001">
    <property type="protein sequence ID" value="MBC8753186.1"/>
    <property type="molecule type" value="Genomic_DNA"/>
</dbReference>
<keyword evidence="2" id="KW-0963">Cytoplasm</keyword>
<dbReference type="Gene3D" id="3.80.30.20">
    <property type="entry name" value="tm_1862 like domain"/>
    <property type="match status" value="1"/>
</dbReference>
<dbReference type="SMART" id="SM00729">
    <property type="entry name" value="Elp3"/>
    <property type="match status" value="1"/>
</dbReference>
<sequence>MAGIYIHIPFCKQACHYCDFHFSTSLGKKNEMITAIQKELFLRKSELEQTTIETIYFGGGTPSMLSFEEIEAILESVYENYTITDNPEITLEANPDDLTEAKIKEFSKSKINRLSIGIQSFFDTHLQFMNRAHAGDEAIKCLEIATQYFDNITIDLMYGIPKMTMQEWKENLEIAFSFNVNHISSYVLTVEPKTALEKFIRQGTCPDVSGSESWAHFSMLVEETEKQGYIQYEISSFGKPGCFSKHNSSYWKGATYIGIGPGAHSFDKKSRSWNVSNNPLYIKSIAKDIVPITKEILSLDDQYNEYVMTGVRTIWGISLAYIQEEFGEVYVQHTLKVAASHLQEKNIQLEANIIRTTQKGQFLCDGIAADFFRV</sequence>
<reference evidence="4 5" key="1">
    <citation type="submission" date="2020-07" db="EMBL/GenBank/DDBJ databases">
        <title>Description of Kordia aestuariivivens sp. nov., isolated from a tidal flat.</title>
        <authorList>
            <person name="Park S."/>
            <person name="Yoon J.-H."/>
        </authorList>
    </citation>
    <scope>NUCLEOTIDE SEQUENCE [LARGE SCALE GENOMIC DNA]</scope>
    <source>
        <strain evidence="4 5">YSTF-M3</strain>
    </source>
</reference>
<dbReference type="InterPro" id="IPR004559">
    <property type="entry name" value="HemW-like"/>
</dbReference>
<evidence type="ECO:0000256" key="1">
    <source>
        <dbReference type="ARBA" id="ARBA00006100"/>
    </source>
</evidence>
<comment type="similarity">
    <text evidence="1">Belongs to the anaerobic coproporphyrinogen-III oxidase family. HemW subfamily.</text>
</comment>
<dbReference type="InterPro" id="IPR058240">
    <property type="entry name" value="rSAM_sf"/>
</dbReference>
<comment type="caution">
    <text evidence="4">The sequence shown here is derived from an EMBL/GenBank/DDBJ whole genome shotgun (WGS) entry which is preliminary data.</text>
</comment>
<evidence type="ECO:0000259" key="3">
    <source>
        <dbReference type="PROSITE" id="PS51918"/>
    </source>
</evidence>
<dbReference type="PROSITE" id="PS51918">
    <property type="entry name" value="RADICAL_SAM"/>
    <property type="match status" value="1"/>
</dbReference>
<keyword evidence="2" id="KW-0004">4Fe-4S</keyword>
<keyword evidence="2" id="KW-0479">Metal-binding</keyword>
<keyword evidence="2" id="KW-0349">Heme</keyword>
<organism evidence="4 5">
    <name type="scientific">Kordia aestuariivivens</name>
    <dbReference type="NCBI Taxonomy" id="2759037"/>
    <lineage>
        <taxon>Bacteria</taxon>
        <taxon>Pseudomonadati</taxon>
        <taxon>Bacteroidota</taxon>
        <taxon>Flavobacteriia</taxon>
        <taxon>Flavobacteriales</taxon>
        <taxon>Flavobacteriaceae</taxon>
        <taxon>Kordia</taxon>
    </lineage>
</organism>
<dbReference type="SFLD" id="SFLDS00029">
    <property type="entry name" value="Radical_SAM"/>
    <property type="match status" value="1"/>
</dbReference>
<evidence type="ECO:0000313" key="4">
    <source>
        <dbReference type="EMBL" id="MBC8753186.1"/>
    </source>
</evidence>
<dbReference type="InterPro" id="IPR023404">
    <property type="entry name" value="rSAM_horseshoe"/>
</dbReference>
<dbReference type="SFLD" id="SFLDF00562">
    <property type="entry name" value="HemN-like__clustered_with_heat"/>
    <property type="match status" value="1"/>
</dbReference>
<dbReference type="SFLD" id="SFLDF00288">
    <property type="entry name" value="HemN-like__clustered_with_nucl"/>
    <property type="match status" value="1"/>
</dbReference>
<keyword evidence="2" id="KW-0143">Chaperone</keyword>
<feature type="domain" description="Radical SAM core" evidence="3">
    <location>
        <begin position="1"/>
        <end position="233"/>
    </location>
</feature>
<dbReference type="InterPro" id="IPR006638">
    <property type="entry name" value="Elp3/MiaA/NifB-like_rSAM"/>
</dbReference>
<keyword evidence="2" id="KW-0949">S-adenosyl-L-methionine</keyword>
<keyword evidence="2" id="KW-0408">Iron</keyword>
<proteinExistence type="inferred from homology"/>
<keyword evidence="2" id="KW-0411">Iron-sulfur</keyword>
<dbReference type="Pfam" id="PF04055">
    <property type="entry name" value="Radical_SAM"/>
    <property type="match status" value="1"/>
</dbReference>
<protein>
    <recommendedName>
        <fullName evidence="2">Heme chaperone HemW</fullName>
    </recommendedName>
</protein>
<dbReference type="PANTHER" id="PTHR13932:SF5">
    <property type="entry name" value="RADICAL S-ADENOSYL METHIONINE DOMAIN-CONTAINING PROTEIN 1, MITOCHONDRIAL"/>
    <property type="match status" value="1"/>
</dbReference>
<dbReference type="InterPro" id="IPR007197">
    <property type="entry name" value="rSAM"/>
</dbReference>
<comment type="subcellular location">
    <subcellularLocation>
        <location evidence="2">Cytoplasm</location>
    </subcellularLocation>
</comment>
<dbReference type="Pfam" id="PF06969">
    <property type="entry name" value="HemN_C"/>
    <property type="match status" value="1"/>
</dbReference>
<dbReference type="InterPro" id="IPR034505">
    <property type="entry name" value="Coproporphyrinogen-III_oxidase"/>
</dbReference>
<dbReference type="SFLD" id="SFLDG01065">
    <property type="entry name" value="anaerobic_coproporphyrinogen-I"/>
    <property type="match status" value="1"/>
</dbReference>
<dbReference type="PANTHER" id="PTHR13932">
    <property type="entry name" value="COPROPORPHYRINIGEN III OXIDASE"/>
    <property type="match status" value="1"/>
</dbReference>
<gene>
    <name evidence="4" type="primary">hemW</name>
    <name evidence="4" type="ORF">H2O64_00795</name>
</gene>
<dbReference type="Proteomes" id="UP000619238">
    <property type="component" value="Unassembled WGS sequence"/>
</dbReference>
<evidence type="ECO:0000256" key="2">
    <source>
        <dbReference type="RuleBase" id="RU364116"/>
    </source>
</evidence>
<dbReference type="SUPFAM" id="SSF102114">
    <property type="entry name" value="Radical SAM enzymes"/>
    <property type="match status" value="1"/>
</dbReference>